<feature type="transmembrane region" description="Helical" evidence="1">
    <location>
        <begin position="55"/>
        <end position="75"/>
    </location>
</feature>
<sequence length="101" mass="11171">SPISPPSLHIDSENTISPLHTHVHFLILTLIGLSVPPFYISLLLFLSLYLFFSPFFFLSFSLSVSHPLSLSFAFLPPSAHLTPSLFSYRSLTCSVSLSSQT</sequence>
<feature type="transmembrane region" description="Helical" evidence="1">
    <location>
        <begin position="25"/>
        <end position="49"/>
    </location>
</feature>
<feature type="non-terminal residue" evidence="2">
    <location>
        <position position="1"/>
    </location>
</feature>
<organism evidence="2">
    <name type="scientific">Schistosoma japonicum</name>
    <name type="common">Blood fluke</name>
    <dbReference type="NCBI Taxonomy" id="6182"/>
    <lineage>
        <taxon>Eukaryota</taxon>
        <taxon>Metazoa</taxon>
        <taxon>Spiralia</taxon>
        <taxon>Lophotrochozoa</taxon>
        <taxon>Platyhelminthes</taxon>
        <taxon>Trematoda</taxon>
        <taxon>Digenea</taxon>
        <taxon>Strigeidida</taxon>
        <taxon>Schistosomatoidea</taxon>
        <taxon>Schistosomatidae</taxon>
        <taxon>Schistosoma</taxon>
    </lineage>
</organism>
<dbReference type="EMBL" id="AY809531">
    <property type="protein sequence ID" value="AAX25420.2"/>
    <property type="molecule type" value="mRNA"/>
</dbReference>
<keyword evidence="1" id="KW-0812">Transmembrane</keyword>
<proteinExistence type="evidence at transcript level"/>
<name>A0A5D4_SCHJA</name>
<dbReference type="AlphaFoldDB" id="A0A5D4"/>
<accession>A0A5D4</accession>
<protein>
    <submittedName>
        <fullName evidence="2">SJCHGC07822 protein</fullName>
    </submittedName>
</protein>
<keyword evidence="1" id="KW-0472">Membrane</keyword>
<keyword evidence="1" id="KW-1133">Transmembrane helix</keyword>
<reference evidence="2" key="1">
    <citation type="journal article" date="2006" name="PLoS Pathog.">
        <title>New perspectives on host-parasite interplay by comparative transcriptomic and proteomic analyses of Schistosoma japonicum.</title>
        <authorList>
            <person name="Liu F."/>
            <person name="Lu J."/>
            <person name="Hu W."/>
            <person name="Wang S.Y."/>
            <person name="Cui S.J."/>
            <person name="Chi M."/>
            <person name="Yan Q."/>
            <person name="Wang X.R."/>
            <person name="Song H.D."/>
            <person name="Xu X.N."/>
            <person name="Wang J.J."/>
            <person name="Zhang X.L."/>
            <person name="Zhang X."/>
            <person name="Wang Z.Q."/>
            <person name="Xue C.L."/>
            <person name="Brindley P.J."/>
            <person name="McManus D.P."/>
            <person name="Yang P.Y."/>
            <person name="Feng Z."/>
            <person name="Chen Z."/>
            <person name="Han Z.G."/>
        </authorList>
    </citation>
    <scope>NUCLEOTIDE SEQUENCE</scope>
</reference>
<evidence type="ECO:0000313" key="2">
    <source>
        <dbReference type="EMBL" id="AAX25420.2"/>
    </source>
</evidence>
<evidence type="ECO:0000256" key="1">
    <source>
        <dbReference type="SAM" id="Phobius"/>
    </source>
</evidence>
<feature type="non-terminal residue" evidence="2">
    <location>
        <position position="101"/>
    </location>
</feature>